<dbReference type="AlphaFoldDB" id="A0A2P5W472"/>
<gene>
    <name evidence="3" type="ORF">GOBAR_AA34819</name>
</gene>
<evidence type="ECO:0008006" key="5">
    <source>
        <dbReference type="Google" id="ProtNLM"/>
    </source>
</evidence>
<dbReference type="PANTHER" id="PTHR12828:SF3">
    <property type="entry name" value="PROTEASOME MATURATION PROTEIN"/>
    <property type="match status" value="1"/>
</dbReference>
<proteinExistence type="inferred from homology"/>
<sequence length="144" mass="15995">MEAPKTIQHEIGGVQNDALRFGLHGVKSDLVGSHPLQSAYESVIPTTAKKTQEEMKRKVLANTYGTAMPLKMDLDRQILSRFQRPLLPSSMLGLEAVTGTLDDFGFEDYLNDPRDSETVRPLDLHHSMEVRLGLSKGPVCPSFM</sequence>
<name>A0A2P5W472_GOSBA</name>
<reference evidence="3 4" key="1">
    <citation type="submission" date="2015-01" db="EMBL/GenBank/DDBJ databases">
        <title>Genome of allotetraploid Gossypium barbadense reveals genomic plasticity and fiber elongation in cotton evolution.</title>
        <authorList>
            <person name="Chen X."/>
            <person name="Liu X."/>
            <person name="Zhao B."/>
            <person name="Zheng H."/>
            <person name="Hu Y."/>
            <person name="Lu G."/>
            <person name="Yang C."/>
            <person name="Chen J."/>
            <person name="Shan C."/>
            <person name="Zhang L."/>
            <person name="Zhou Y."/>
            <person name="Wang L."/>
            <person name="Guo W."/>
            <person name="Bai Y."/>
            <person name="Ruan J."/>
            <person name="Shangguan X."/>
            <person name="Mao Y."/>
            <person name="Jiang J."/>
            <person name="Zhu Y."/>
            <person name="Lei J."/>
            <person name="Kang H."/>
            <person name="Chen S."/>
            <person name="He X."/>
            <person name="Wang R."/>
            <person name="Wang Y."/>
            <person name="Chen J."/>
            <person name="Wang L."/>
            <person name="Yu S."/>
            <person name="Wang B."/>
            <person name="Wei J."/>
            <person name="Song S."/>
            <person name="Lu X."/>
            <person name="Gao Z."/>
            <person name="Gu W."/>
            <person name="Deng X."/>
            <person name="Ma D."/>
            <person name="Wang S."/>
            <person name="Liang W."/>
            <person name="Fang L."/>
            <person name="Cai C."/>
            <person name="Zhu X."/>
            <person name="Zhou B."/>
            <person name="Zhang Y."/>
            <person name="Chen Z."/>
            <person name="Xu S."/>
            <person name="Zhu R."/>
            <person name="Wang S."/>
            <person name="Zhang T."/>
            <person name="Zhao G."/>
        </authorList>
    </citation>
    <scope>NUCLEOTIDE SEQUENCE [LARGE SCALE GENOMIC DNA]</scope>
    <source>
        <strain evidence="4">cv. Xinhai21</strain>
        <tissue evidence="3">Leaf</tissue>
    </source>
</reference>
<dbReference type="PANTHER" id="PTHR12828">
    <property type="entry name" value="PROTEASOME MATURATION PROTEIN UMP1"/>
    <property type="match status" value="1"/>
</dbReference>
<dbReference type="OrthoDB" id="15001at2759"/>
<dbReference type="InterPro" id="IPR008012">
    <property type="entry name" value="Ump1"/>
</dbReference>
<dbReference type="GO" id="GO:0005737">
    <property type="term" value="C:cytoplasm"/>
    <property type="evidence" value="ECO:0007669"/>
    <property type="project" value="TreeGrafter"/>
</dbReference>
<dbReference type="GO" id="GO:0005634">
    <property type="term" value="C:nucleus"/>
    <property type="evidence" value="ECO:0007669"/>
    <property type="project" value="TreeGrafter"/>
</dbReference>
<evidence type="ECO:0000256" key="1">
    <source>
        <dbReference type="ARBA" id="ARBA00023186"/>
    </source>
</evidence>
<accession>A0A2P5W472</accession>
<protein>
    <recommendedName>
        <fullName evidence="5">Proteasome maturation factor UMP1</fullName>
    </recommendedName>
</protein>
<evidence type="ECO:0000313" key="4">
    <source>
        <dbReference type="Proteomes" id="UP000239757"/>
    </source>
</evidence>
<dbReference type="Proteomes" id="UP000239757">
    <property type="component" value="Unassembled WGS sequence"/>
</dbReference>
<evidence type="ECO:0000313" key="3">
    <source>
        <dbReference type="EMBL" id="PPR85873.1"/>
    </source>
</evidence>
<keyword evidence="1" id="KW-0143">Chaperone</keyword>
<organism evidence="3 4">
    <name type="scientific">Gossypium barbadense</name>
    <name type="common">Sea Island cotton</name>
    <name type="synonym">Hibiscus barbadensis</name>
    <dbReference type="NCBI Taxonomy" id="3634"/>
    <lineage>
        <taxon>Eukaryota</taxon>
        <taxon>Viridiplantae</taxon>
        <taxon>Streptophyta</taxon>
        <taxon>Embryophyta</taxon>
        <taxon>Tracheophyta</taxon>
        <taxon>Spermatophyta</taxon>
        <taxon>Magnoliopsida</taxon>
        <taxon>eudicotyledons</taxon>
        <taxon>Gunneridae</taxon>
        <taxon>Pentapetalae</taxon>
        <taxon>rosids</taxon>
        <taxon>malvids</taxon>
        <taxon>Malvales</taxon>
        <taxon>Malvaceae</taxon>
        <taxon>Malvoideae</taxon>
        <taxon>Gossypium</taxon>
    </lineage>
</organism>
<dbReference type="GO" id="GO:0043248">
    <property type="term" value="P:proteasome assembly"/>
    <property type="evidence" value="ECO:0007669"/>
    <property type="project" value="InterPro"/>
</dbReference>
<evidence type="ECO:0000256" key="2">
    <source>
        <dbReference type="ARBA" id="ARBA00043974"/>
    </source>
</evidence>
<dbReference type="EMBL" id="KZ669223">
    <property type="protein sequence ID" value="PPR85873.1"/>
    <property type="molecule type" value="Genomic_DNA"/>
</dbReference>
<dbReference type="Pfam" id="PF05348">
    <property type="entry name" value="UMP1"/>
    <property type="match status" value="1"/>
</dbReference>
<comment type="similarity">
    <text evidence="2">Belongs to the POMP/UMP1 family.</text>
</comment>